<dbReference type="InterPro" id="IPR039604">
    <property type="entry name" value="Bfr1"/>
</dbReference>
<feature type="compositionally biased region" description="Polar residues" evidence="2">
    <location>
        <begin position="420"/>
        <end position="430"/>
    </location>
</feature>
<dbReference type="PANTHER" id="PTHR31027:SF2">
    <property type="entry name" value="LEBERCILIN DOMAIN-CONTAINING PROTEIN"/>
    <property type="match status" value="1"/>
</dbReference>
<feature type="compositionally biased region" description="Low complexity" evidence="2">
    <location>
        <begin position="1"/>
        <end position="17"/>
    </location>
</feature>
<feature type="region of interest" description="Disordered" evidence="2">
    <location>
        <begin position="297"/>
        <end position="317"/>
    </location>
</feature>
<feature type="region of interest" description="Disordered" evidence="2">
    <location>
        <begin position="389"/>
        <end position="432"/>
    </location>
</feature>
<accession>A0A286UMU1</accession>
<protein>
    <submittedName>
        <fullName evidence="3">Nuclear segregation bfr1</fullName>
    </submittedName>
</protein>
<feature type="region of interest" description="Disordered" evidence="2">
    <location>
        <begin position="81"/>
        <end position="122"/>
    </location>
</feature>
<gene>
    <name evidence="3" type="ORF">PNOK_0351700</name>
</gene>
<feature type="region of interest" description="Disordered" evidence="2">
    <location>
        <begin position="491"/>
        <end position="527"/>
    </location>
</feature>
<sequence>MAAGAKAKSGGATNGSAPKVKPGKTTVSSSPTASGTATPLGDEAASKGFTTRVSKPDKAAFDAEQETLKAKINELQQKVNEVQSKINGGSNAGPEAERRAELRAKLEEHRQDQGKSKTSRGQIVAQLKSLNENISAKIKDLQAAKSRTKFKNIAELEAHVKQLEKQVESGSLKLVDEKRALQEISQCKRARKTVENFQAEQAAIDRDRATVEELSKQLDDPEAKALSNSITEIKAELDQIKKKSDEAYANRNKLFEERNTLKAELDELFTQKRESSAKFREDNDRYWNQVHEDRARRAERARAQRQAEEEAKKRETALRVREEAEIPAFQVEIEDCQTLIDYFSGKSSSAKLSNSQDHLTSRAEVSGVPKLDIRQVDADTTGLVARKKKGEEEESYFVGGKGKKNKKSGSSKPAPVANGDSETSAPSGSLNVPLPTLAALLSMSIPPPVSAADVPRTISDLQTKKAWFEANQAHVTAENIAKAEANIKKIMGETDISAPPNGTGESPADPAPTPSDDGKIDEPVPAEEVVAEIESETAKGEIEVA</sequence>
<organism evidence="3 4">
    <name type="scientific">Pyrrhoderma noxium</name>
    <dbReference type="NCBI Taxonomy" id="2282107"/>
    <lineage>
        <taxon>Eukaryota</taxon>
        <taxon>Fungi</taxon>
        <taxon>Dikarya</taxon>
        <taxon>Basidiomycota</taxon>
        <taxon>Agaricomycotina</taxon>
        <taxon>Agaricomycetes</taxon>
        <taxon>Hymenochaetales</taxon>
        <taxon>Hymenochaetaceae</taxon>
        <taxon>Pyrrhoderma</taxon>
    </lineage>
</organism>
<dbReference type="GO" id="GO:0008298">
    <property type="term" value="P:intracellular mRNA localization"/>
    <property type="evidence" value="ECO:0007669"/>
    <property type="project" value="TreeGrafter"/>
</dbReference>
<comment type="caution">
    <text evidence="3">The sequence shown here is derived from an EMBL/GenBank/DDBJ whole genome shotgun (WGS) entry which is preliminary data.</text>
</comment>
<evidence type="ECO:0000313" key="4">
    <source>
        <dbReference type="Proteomes" id="UP000217199"/>
    </source>
</evidence>
<dbReference type="GO" id="GO:1990904">
    <property type="term" value="C:ribonucleoprotein complex"/>
    <property type="evidence" value="ECO:0007669"/>
    <property type="project" value="TreeGrafter"/>
</dbReference>
<keyword evidence="1" id="KW-0175">Coiled coil</keyword>
<dbReference type="GO" id="GO:0042175">
    <property type="term" value="C:nuclear outer membrane-endoplasmic reticulum membrane network"/>
    <property type="evidence" value="ECO:0007669"/>
    <property type="project" value="TreeGrafter"/>
</dbReference>
<name>A0A286UMU1_9AGAM</name>
<dbReference type="Proteomes" id="UP000217199">
    <property type="component" value="Unassembled WGS sequence"/>
</dbReference>
<feature type="compositionally biased region" description="Low complexity" evidence="2">
    <location>
        <begin position="25"/>
        <end position="39"/>
    </location>
</feature>
<evidence type="ECO:0000256" key="1">
    <source>
        <dbReference type="SAM" id="Coils"/>
    </source>
</evidence>
<dbReference type="GO" id="GO:0003729">
    <property type="term" value="F:mRNA binding"/>
    <property type="evidence" value="ECO:0007669"/>
    <property type="project" value="TreeGrafter"/>
</dbReference>
<dbReference type="EMBL" id="NBII01000003">
    <property type="protein sequence ID" value="PAV20890.1"/>
    <property type="molecule type" value="Genomic_DNA"/>
</dbReference>
<evidence type="ECO:0000256" key="2">
    <source>
        <dbReference type="SAM" id="MobiDB-lite"/>
    </source>
</evidence>
<reference evidence="3 4" key="1">
    <citation type="journal article" date="2017" name="Mol. Ecol.">
        <title>Comparative and population genomic landscape of Phellinus noxius: A hypervariable fungus causing root rot in trees.</title>
        <authorList>
            <person name="Chung C.L."/>
            <person name="Lee T.J."/>
            <person name="Akiba M."/>
            <person name="Lee H.H."/>
            <person name="Kuo T.H."/>
            <person name="Liu D."/>
            <person name="Ke H.M."/>
            <person name="Yokoi T."/>
            <person name="Roa M.B."/>
            <person name="Lu M.J."/>
            <person name="Chang Y.Y."/>
            <person name="Ann P.J."/>
            <person name="Tsai J.N."/>
            <person name="Chen C.Y."/>
            <person name="Tzean S.S."/>
            <person name="Ota Y."/>
            <person name="Hattori T."/>
            <person name="Sahashi N."/>
            <person name="Liou R.F."/>
            <person name="Kikuchi T."/>
            <person name="Tsai I.J."/>
        </authorList>
    </citation>
    <scope>NUCLEOTIDE SEQUENCE [LARGE SCALE GENOMIC DNA]</scope>
    <source>
        <strain evidence="3 4">FFPRI411160</strain>
    </source>
</reference>
<dbReference type="InParanoid" id="A0A286UMU1"/>
<dbReference type="FunCoup" id="A0A286UMU1">
    <property type="interactions" value="22"/>
</dbReference>
<feature type="coiled-coil region" evidence="1">
    <location>
        <begin position="124"/>
        <end position="173"/>
    </location>
</feature>
<dbReference type="OrthoDB" id="2195113at2759"/>
<dbReference type="AlphaFoldDB" id="A0A286UMU1"/>
<proteinExistence type="predicted"/>
<feature type="region of interest" description="Disordered" evidence="2">
    <location>
        <begin position="1"/>
        <end position="62"/>
    </location>
</feature>
<keyword evidence="4" id="KW-1185">Reference proteome</keyword>
<dbReference type="PANTHER" id="PTHR31027">
    <property type="entry name" value="NUCLEAR SEGREGATION PROTEIN BFR1"/>
    <property type="match status" value="1"/>
</dbReference>
<feature type="compositionally biased region" description="Basic and acidic residues" evidence="2">
    <location>
        <begin position="95"/>
        <end position="115"/>
    </location>
</feature>
<dbReference type="GO" id="GO:0005783">
    <property type="term" value="C:endoplasmic reticulum"/>
    <property type="evidence" value="ECO:0007669"/>
    <property type="project" value="TreeGrafter"/>
</dbReference>
<evidence type="ECO:0000313" key="3">
    <source>
        <dbReference type="EMBL" id="PAV20890.1"/>
    </source>
</evidence>
<dbReference type="STRING" id="2282107.A0A286UMU1"/>